<dbReference type="InterPro" id="IPR006139">
    <property type="entry name" value="D-isomer_2_OHA_DH_cat_dom"/>
</dbReference>
<name>A0A1G5KP66_9HYPH</name>
<dbReference type="CDD" id="cd12156">
    <property type="entry name" value="HPPR"/>
    <property type="match status" value="1"/>
</dbReference>
<dbReference type="GO" id="GO:0030267">
    <property type="term" value="F:glyoxylate reductase (NADPH) activity"/>
    <property type="evidence" value="ECO:0007669"/>
    <property type="project" value="TreeGrafter"/>
</dbReference>
<reference evidence="7 8" key="1">
    <citation type="submission" date="2016-10" db="EMBL/GenBank/DDBJ databases">
        <authorList>
            <person name="de Groot N.N."/>
        </authorList>
    </citation>
    <scope>NUCLEOTIDE SEQUENCE [LARGE SCALE GENOMIC DNA]</scope>
    <source>
        <strain evidence="7 8">CGMCC 1.7666</strain>
    </source>
</reference>
<evidence type="ECO:0000256" key="2">
    <source>
        <dbReference type="ARBA" id="ARBA00023002"/>
    </source>
</evidence>
<dbReference type="SUPFAM" id="SSF52283">
    <property type="entry name" value="Formate/glycerate dehydrogenase catalytic domain-like"/>
    <property type="match status" value="1"/>
</dbReference>
<proteinExistence type="inferred from homology"/>
<sequence length="328" mass="35517">MTREESTMSKADILMTAPMMPVVVDALEKASNLHRLWEHPDRESFLREVGPRIRGVATSTLFGRMDASLFESLPNLEIVSSFGVGYDNVDVAEAAKRGVIVTNTPDVLNDEVADLTLGLLLSTLRKIPQADRYLREGKWLKAPFPLSPTLRERKIGIVGLGRIGKAIAKRLEGFGVSISYHGRTRQEDVAYTYHPTLVGMAEACDVLIVITPGGAGTKHLINADVLKALGPTGVLINVARGSVVDEQALIDALKSGTILTAGLDVYDDEPRVPQELIDMEHVVLLPHIASGSVHTRNAMGQLVADNLIAWFNGKGPLTPVAETPYTKA</sequence>
<dbReference type="PANTHER" id="PTHR10996">
    <property type="entry name" value="2-HYDROXYACID DEHYDROGENASE-RELATED"/>
    <property type="match status" value="1"/>
</dbReference>
<protein>
    <submittedName>
        <fullName evidence="7">Lactate dehydrogenase</fullName>
    </submittedName>
</protein>
<dbReference type="InterPro" id="IPR006140">
    <property type="entry name" value="D-isomer_DH_NAD-bd"/>
</dbReference>
<dbReference type="InterPro" id="IPR036291">
    <property type="entry name" value="NAD(P)-bd_dom_sf"/>
</dbReference>
<keyword evidence="1" id="KW-0521">NADP</keyword>
<dbReference type="GO" id="GO:0016618">
    <property type="term" value="F:hydroxypyruvate reductase [NAD(P)H] activity"/>
    <property type="evidence" value="ECO:0007669"/>
    <property type="project" value="TreeGrafter"/>
</dbReference>
<evidence type="ECO:0000259" key="6">
    <source>
        <dbReference type="Pfam" id="PF02826"/>
    </source>
</evidence>
<dbReference type="GO" id="GO:0051287">
    <property type="term" value="F:NAD binding"/>
    <property type="evidence" value="ECO:0007669"/>
    <property type="project" value="InterPro"/>
</dbReference>
<dbReference type="Pfam" id="PF00389">
    <property type="entry name" value="2-Hacid_dh"/>
    <property type="match status" value="1"/>
</dbReference>
<dbReference type="Pfam" id="PF02826">
    <property type="entry name" value="2-Hacid_dh_C"/>
    <property type="match status" value="1"/>
</dbReference>
<accession>A0A1G5KP66</accession>
<gene>
    <name evidence="7" type="ORF">SAMN02927923_03459</name>
</gene>
<dbReference type="PANTHER" id="PTHR10996:SF178">
    <property type="entry name" value="2-HYDROXYACID DEHYDROGENASE YGL185C-RELATED"/>
    <property type="match status" value="1"/>
</dbReference>
<evidence type="ECO:0000256" key="3">
    <source>
        <dbReference type="ARBA" id="ARBA00023027"/>
    </source>
</evidence>
<dbReference type="FunFam" id="3.40.50.720:FF:000213">
    <property type="entry name" value="Putative 2-hydroxyacid dehydrogenase"/>
    <property type="match status" value="1"/>
</dbReference>
<dbReference type="Proteomes" id="UP000199569">
    <property type="component" value="Unassembled WGS sequence"/>
</dbReference>
<evidence type="ECO:0000313" key="7">
    <source>
        <dbReference type="EMBL" id="SCZ02144.1"/>
    </source>
</evidence>
<feature type="domain" description="D-isomer specific 2-hydroxyacid dehydrogenase NAD-binding" evidence="6">
    <location>
        <begin position="117"/>
        <end position="289"/>
    </location>
</feature>
<keyword evidence="3" id="KW-0520">NAD</keyword>
<feature type="domain" description="D-isomer specific 2-hydroxyacid dehydrogenase catalytic" evidence="5">
    <location>
        <begin position="15"/>
        <end position="320"/>
    </location>
</feature>
<evidence type="ECO:0000259" key="5">
    <source>
        <dbReference type="Pfam" id="PF00389"/>
    </source>
</evidence>
<dbReference type="GO" id="GO:0005829">
    <property type="term" value="C:cytosol"/>
    <property type="evidence" value="ECO:0007669"/>
    <property type="project" value="TreeGrafter"/>
</dbReference>
<dbReference type="Gene3D" id="3.40.50.720">
    <property type="entry name" value="NAD(P)-binding Rossmann-like Domain"/>
    <property type="match status" value="2"/>
</dbReference>
<evidence type="ECO:0000256" key="1">
    <source>
        <dbReference type="ARBA" id="ARBA00022857"/>
    </source>
</evidence>
<comment type="similarity">
    <text evidence="4">Belongs to the D-isomer specific 2-hydroxyacid dehydrogenase family.</text>
</comment>
<keyword evidence="8" id="KW-1185">Reference proteome</keyword>
<dbReference type="AlphaFoldDB" id="A0A1G5KP66"/>
<organism evidence="7 8">
    <name type="scientific">Microvirga guangxiensis</name>
    <dbReference type="NCBI Taxonomy" id="549386"/>
    <lineage>
        <taxon>Bacteria</taxon>
        <taxon>Pseudomonadati</taxon>
        <taxon>Pseudomonadota</taxon>
        <taxon>Alphaproteobacteria</taxon>
        <taxon>Hyphomicrobiales</taxon>
        <taxon>Methylobacteriaceae</taxon>
        <taxon>Microvirga</taxon>
    </lineage>
</organism>
<evidence type="ECO:0000256" key="4">
    <source>
        <dbReference type="RuleBase" id="RU003719"/>
    </source>
</evidence>
<evidence type="ECO:0000313" key="8">
    <source>
        <dbReference type="Proteomes" id="UP000199569"/>
    </source>
</evidence>
<dbReference type="EMBL" id="FMVJ01000011">
    <property type="protein sequence ID" value="SCZ02144.1"/>
    <property type="molecule type" value="Genomic_DNA"/>
</dbReference>
<dbReference type="STRING" id="549386.SAMN02927923_03459"/>
<keyword evidence="2 4" id="KW-0560">Oxidoreductase</keyword>
<dbReference type="SUPFAM" id="SSF51735">
    <property type="entry name" value="NAD(P)-binding Rossmann-fold domains"/>
    <property type="match status" value="1"/>
</dbReference>
<dbReference type="InterPro" id="IPR050223">
    <property type="entry name" value="D-isomer_2-hydroxyacid_DH"/>
</dbReference>